<keyword evidence="3" id="KW-1185">Reference proteome</keyword>
<dbReference type="GeneID" id="24102085"/>
<accession>J7RW93</accession>
<gene>
    <name evidence="2" type="ORF">FIBRA_09526</name>
</gene>
<dbReference type="HOGENOM" id="CLU_2158417_0_0_1"/>
<name>J7RW93_9APHY</name>
<proteinExistence type="predicted"/>
<dbReference type="RefSeq" id="XP_012177206.1">
    <property type="nucleotide sequence ID" value="XM_012321816.1"/>
</dbReference>
<reference evidence="2 3" key="1">
    <citation type="journal article" date="2012" name="Appl. Environ. Microbiol.">
        <title>Short-read sequencing for genomic analysis of the brown rot fungus Fibroporia radiculosa.</title>
        <authorList>
            <person name="Tang J.D."/>
            <person name="Perkins A.D."/>
            <person name="Sonstegard T.S."/>
            <person name="Schroeder S.G."/>
            <person name="Burgess S.C."/>
            <person name="Diehl S.V."/>
        </authorList>
    </citation>
    <scope>NUCLEOTIDE SEQUENCE [LARGE SCALE GENOMIC DNA]</scope>
    <source>
        <strain evidence="2 3">TFFH 294</strain>
    </source>
</reference>
<dbReference type="InParanoid" id="J7RW93"/>
<dbReference type="EMBL" id="HE797685">
    <property type="protein sequence ID" value="CCM07185.1"/>
    <property type="molecule type" value="Genomic_DNA"/>
</dbReference>
<dbReference type="AlphaFoldDB" id="J7RW93"/>
<dbReference type="Proteomes" id="UP000006352">
    <property type="component" value="Unassembled WGS sequence"/>
</dbReference>
<organism evidence="2 3">
    <name type="scientific">Fibroporia radiculosa</name>
    <dbReference type="NCBI Taxonomy" id="599839"/>
    <lineage>
        <taxon>Eukaryota</taxon>
        <taxon>Fungi</taxon>
        <taxon>Dikarya</taxon>
        <taxon>Basidiomycota</taxon>
        <taxon>Agaricomycotina</taxon>
        <taxon>Agaricomycetes</taxon>
        <taxon>Polyporales</taxon>
        <taxon>Fibroporiaceae</taxon>
        <taxon>Fibroporia</taxon>
    </lineage>
</organism>
<protein>
    <submittedName>
        <fullName evidence="2">Uncharacterized protein</fullName>
    </submittedName>
</protein>
<evidence type="ECO:0000256" key="1">
    <source>
        <dbReference type="SAM" id="MobiDB-lite"/>
    </source>
</evidence>
<sequence length="117" mass="12683">MNVSSSPDPDSPPTESSDSPNMPPLASDVSNNSSIAHAPNLQLLADVSKYIMVSEGGHSSNPQEFVVYSDNIIQRPVNDIARTWQSLPFDTSTPIQDVNPLEQIMPHFPGAYANFIS</sequence>
<evidence type="ECO:0000313" key="3">
    <source>
        <dbReference type="Proteomes" id="UP000006352"/>
    </source>
</evidence>
<feature type="compositionally biased region" description="Low complexity" evidence="1">
    <location>
        <begin position="1"/>
        <end position="20"/>
    </location>
</feature>
<feature type="region of interest" description="Disordered" evidence="1">
    <location>
        <begin position="1"/>
        <end position="33"/>
    </location>
</feature>
<evidence type="ECO:0000313" key="2">
    <source>
        <dbReference type="EMBL" id="CCM07185.1"/>
    </source>
</evidence>